<sequence length="125" mass="13477">MITHISVAVMYVTDQQRSVDFYVGKLGFTKTVDAEMWPGARWVEVTPPGGQTSITLHSATAFGKNPGEGAYLTFACDDIDATVTQLREAGVTVTDPVEEPWGTYIKATDPDGHEVMISKKVVAGV</sequence>
<protein>
    <submittedName>
        <fullName evidence="2">Lactoylglutathione lyase</fullName>
    </submittedName>
</protein>
<gene>
    <name evidence="2" type="ORF">DP939_24555</name>
</gene>
<dbReference type="EMBL" id="QMEY01000011">
    <property type="protein sequence ID" value="RBQ17642.1"/>
    <property type="molecule type" value="Genomic_DNA"/>
</dbReference>
<dbReference type="InterPro" id="IPR037523">
    <property type="entry name" value="VOC_core"/>
</dbReference>
<dbReference type="PANTHER" id="PTHR36437">
    <property type="entry name" value="GLYOXALASE/BLEOMYCIN RESISTANCE PROTEIN/DIOXYGENASE"/>
    <property type="match status" value="1"/>
</dbReference>
<dbReference type="InterPro" id="IPR004360">
    <property type="entry name" value="Glyas_Fos-R_dOase_dom"/>
</dbReference>
<keyword evidence="3" id="KW-1185">Reference proteome</keyword>
<evidence type="ECO:0000259" key="1">
    <source>
        <dbReference type="PROSITE" id="PS51819"/>
    </source>
</evidence>
<dbReference type="Proteomes" id="UP000253303">
    <property type="component" value="Unassembled WGS sequence"/>
</dbReference>
<proteinExistence type="predicted"/>
<accession>A0A366LWS2</accession>
<dbReference type="InterPro" id="IPR029068">
    <property type="entry name" value="Glyas_Bleomycin-R_OHBP_Dase"/>
</dbReference>
<comment type="caution">
    <text evidence="2">The sequence shown here is derived from an EMBL/GenBank/DDBJ whole genome shotgun (WGS) entry which is preliminary data.</text>
</comment>
<feature type="domain" description="VOC" evidence="1">
    <location>
        <begin position="1"/>
        <end position="120"/>
    </location>
</feature>
<evidence type="ECO:0000313" key="2">
    <source>
        <dbReference type="EMBL" id="RBQ17642.1"/>
    </source>
</evidence>
<evidence type="ECO:0000313" key="3">
    <source>
        <dbReference type="Proteomes" id="UP000253303"/>
    </source>
</evidence>
<dbReference type="Gene3D" id="3.10.180.10">
    <property type="entry name" value="2,3-Dihydroxybiphenyl 1,2-Dioxygenase, domain 1"/>
    <property type="match status" value="1"/>
</dbReference>
<dbReference type="PROSITE" id="PS51819">
    <property type="entry name" value="VOC"/>
    <property type="match status" value="1"/>
</dbReference>
<reference evidence="2 3" key="1">
    <citation type="submission" date="2018-06" db="EMBL/GenBank/DDBJ databases">
        <title>Sphaerisporangium craniellae sp. nov., isolated from a marine sponge in the South China Sea.</title>
        <authorList>
            <person name="Li L."/>
        </authorList>
    </citation>
    <scope>NUCLEOTIDE SEQUENCE [LARGE SCALE GENOMIC DNA]</scope>
    <source>
        <strain evidence="2 3">LHW63015</strain>
    </source>
</reference>
<dbReference type="GO" id="GO:0016829">
    <property type="term" value="F:lyase activity"/>
    <property type="evidence" value="ECO:0007669"/>
    <property type="project" value="UniProtKB-KW"/>
</dbReference>
<dbReference type="RefSeq" id="WP_113983208.1">
    <property type="nucleotide sequence ID" value="NZ_QMEY01000011.1"/>
</dbReference>
<dbReference type="PANTHER" id="PTHR36437:SF2">
    <property type="entry name" value="GLYOXALASE_BLEOMYCIN RESISTANCE PROTEIN_DIOXYGENASE"/>
    <property type="match status" value="1"/>
</dbReference>
<dbReference type="AlphaFoldDB" id="A0A366LWS2"/>
<organism evidence="2 3">
    <name type="scientific">Spongiactinospora rosea</name>
    <dbReference type="NCBI Taxonomy" id="2248750"/>
    <lineage>
        <taxon>Bacteria</taxon>
        <taxon>Bacillati</taxon>
        <taxon>Actinomycetota</taxon>
        <taxon>Actinomycetes</taxon>
        <taxon>Streptosporangiales</taxon>
        <taxon>Streptosporangiaceae</taxon>
        <taxon>Spongiactinospora</taxon>
    </lineage>
</organism>
<name>A0A366LWS2_9ACTN</name>
<keyword evidence="2" id="KW-0456">Lyase</keyword>
<dbReference type="SUPFAM" id="SSF54593">
    <property type="entry name" value="Glyoxalase/Bleomycin resistance protein/Dihydroxybiphenyl dioxygenase"/>
    <property type="match status" value="1"/>
</dbReference>
<dbReference type="Pfam" id="PF00903">
    <property type="entry name" value="Glyoxalase"/>
    <property type="match status" value="1"/>
</dbReference>
<dbReference type="OrthoDB" id="9794917at2"/>